<gene>
    <name evidence="1" type="ORF">BST17_22710</name>
</gene>
<dbReference type="PANTHER" id="PTHR42685">
    <property type="entry name" value="GERANYLGERANYL DIPHOSPHATE REDUCTASE"/>
    <property type="match status" value="1"/>
</dbReference>
<dbReference type="STRING" id="564198.BST17_22710"/>
<dbReference type="Proteomes" id="UP000192366">
    <property type="component" value="Unassembled WGS sequence"/>
</dbReference>
<protein>
    <submittedName>
        <fullName evidence="1">FAD-dependent oxidoreductase</fullName>
    </submittedName>
</protein>
<keyword evidence="2" id="KW-1185">Reference proteome</keyword>
<accession>A0A1W9YRP8</accession>
<dbReference type="AlphaFoldDB" id="A0A1W9YRP8"/>
<dbReference type="SUPFAM" id="SSF51905">
    <property type="entry name" value="FAD/NAD(P)-binding domain"/>
    <property type="match status" value="1"/>
</dbReference>
<dbReference type="EMBL" id="MVHJ01000026">
    <property type="protein sequence ID" value="ORA02637.1"/>
    <property type="molecule type" value="Genomic_DNA"/>
</dbReference>
<name>A0A1W9YRP8_MYCBA</name>
<dbReference type="RefSeq" id="WP_083061152.1">
    <property type="nucleotide sequence ID" value="NZ_JACKVM010000011.1"/>
</dbReference>
<evidence type="ECO:0000313" key="2">
    <source>
        <dbReference type="Proteomes" id="UP000192366"/>
    </source>
</evidence>
<reference evidence="1 2" key="1">
    <citation type="submission" date="2017-02" db="EMBL/GenBank/DDBJ databases">
        <title>The new phylogeny of genus Mycobacterium.</title>
        <authorList>
            <person name="Tortoli E."/>
            <person name="Trovato A."/>
            <person name="Cirillo D.M."/>
        </authorList>
    </citation>
    <scope>NUCLEOTIDE SEQUENCE [LARGE SCALE GENOMIC DNA]</scope>
    <source>
        <strain evidence="1 2">DSM 45578</strain>
    </source>
</reference>
<comment type="caution">
    <text evidence="1">The sequence shown here is derived from an EMBL/GenBank/DDBJ whole genome shotgun (WGS) entry which is preliminary data.</text>
</comment>
<dbReference type="Gene3D" id="3.50.50.60">
    <property type="entry name" value="FAD/NAD(P)-binding domain"/>
    <property type="match status" value="1"/>
</dbReference>
<dbReference type="InterPro" id="IPR036188">
    <property type="entry name" value="FAD/NAD-bd_sf"/>
</dbReference>
<organism evidence="1 2">
    <name type="scientific">Mycolicibacterium bacteremicum</name>
    <name type="common">Mycobacterium bacteremicum</name>
    <dbReference type="NCBI Taxonomy" id="564198"/>
    <lineage>
        <taxon>Bacteria</taxon>
        <taxon>Bacillati</taxon>
        <taxon>Actinomycetota</taxon>
        <taxon>Actinomycetes</taxon>
        <taxon>Mycobacteriales</taxon>
        <taxon>Mycobacteriaceae</taxon>
        <taxon>Mycolicibacterium</taxon>
    </lineage>
</organism>
<proteinExistence type="predicted"/>
<dbReference type="PRINTS" id="PR00420">
    <property type="entry name" value="RNGMNOXGNASE"/>
</dbReference>
<dbReference type="Pfam" id="PF13450">
    <property type="entry name" value="NAD_binding_8"/>
    <property type="match status" value="1"/>
</dbReference>
<dbReference type="PANTHER" id="PTHR42685:SF22">
    <property type="entry name" value="CONDITIONED MEDIUM FACTOR RECEPTOR 1"/>
    <property type="match status" value="1"/>
</dbReference>
<evidence type="ECO:0000313" key="1">
    <source>
        <dbReference type="EMBL" id="ORA02637.1"/>
    </source>
</evidence>
<sequence>MRITIVGAGPTGLFCAIALGRRGHRIQVIDRDAGPPGSGLWRRRGVMQLHHAHTFRVPVVDALEAEMPEVLDDLVSRAATVARADDGRPVALLCRRAMFDAVLRRHAEATPGVLLRSAAVGMLTGPAGRVLADDVPVDADLILDATGRSGRITGGHRGVTHDCGAVYVTRQYRLRTAFRPPTNSPIGLSLQLGGYIAIAFLHDGGTFSVTIIHDGSDRRLRELRHADVFERAVRAIPQLGAWTTTSTAVPITPVLAGGRLYNAYRGQPVLPRVIAVGDAVCTTTPLAGRGVALALRQARELVDLIGSGPRTDTDIGLVRSRFEAWCETAIKPWFDDQVYADAHRLRRWAGAGIDFAARLPSDLITAAAAREPALAPLIGAYERMDALPDTLAAAEPSARAVYAGGWRAPVAPGPTRAELGAMCAGAAARIA</sequence>
<dbReference type="InterPro" id="IPR050407">
    <property type="entry name" value="Geranylgeranyl_reductase"/>
</dbReference>
<dbReference type="OrthoDB" id="9790035at2"/>